<feature type="domain" description="RSE1/DDB1/CPSF1 C-terminal" evidence="8">
    <location>
        <begin position="973"/>
        <end position="1290"/>
    </location>
</feature>
<evidence type="ECO:0000256" key="3">
    <source>
        <dbReference type="ARBA" id="ARBA00022728"/>
    </source>
</evidence>
<keyword evidence="3" id="KW-0747">Spliceosome</keyword>
<dbReference type="GO" id="GO:0008380">
    <property type="term" value="P:RNA splicing"/>
    <property type="evidence" value="ECO:0007669"/>
    <property type="project" value="UniProtKB-KW"/>
</dbReference>
<keyword evidence="4" id="KW-0508">mRNA splicing</keyword>
<dbReference type="FunFam" id="2.130.10.10:FF:000640">
    <property type="entry name" value="Splicing factor 3B subunit 3"/>
    <property type="match status" value="1"/>
</dbReference>
<dbReference type="InterPro" id="IPR058543">
    <property type="entry name" value="Beta-prop_RSE1/DDB1/CPSF1_2nd"/>
</dbReference>
<keyword evidence="12" id="KW-1185">Reference proteome</keyword>
<evidence type="ECO:0000259" key="8">
    <source>
        <dbReference type="Pfam" id="PF03178"/>
    </source>
</evidence>
<dbReference type="InterPro" id="IPR036322">
    <property type="entry name" value="WD40_repeat_dom_sf"/>
</dbReference>
<comment type="subcellular location">
    <subcellularLocation>
        <location evidence="1">Nucleus</location>
    </subcellularLocation>
</comment>
<feature type="compositionally biased region" description="Low complexity" evidence="7">
    <location>
        <begin position="20"/>
        <end position="41"/>
    </location>
</feature>
<dbReference type="InterPro" id="IPR004871">
    <property type="entry name" value="RSE1/DDB1/CPSF1_C"/>
</dbReference>
<evidence type="ECO:0000313" key="12">
    <source>
        <dbReference type="Proteomes" id="UP000723463"/>
    </source>
</evidence>
<dbReference type="PANTHER" id="PTHR10644">
    <property type="entry name" value="DNA REPAIR/RNA PROCESSING CPSF FAMILY"/>
    <property type="match status" value="1"/>
</dbReference>
<evidence type="ECO:0000256" key="2">
    <source>
        <dbReference type="ARBA" id="ARBA00022664"/>
    </source>
</evidence>
<dbReference type="InterPro" id="IPR018846">
    <property type="entry name" value="Beta-prop_RSE1/DDB1/CPSF1_1st"/>
</dbReference>
<evidence type="ECO:0000256" key="5">
    <source>
        <dbReference type="ARBA" id="ARBA00023242"/>
    </source>
</evidence>
<dbReference type="Pfam" id="PF03178">
    <property type="entry name" value="CPSF_A"/>
    <property type="match status" value="1"/>
</dbReference>
<accession>A0A9P6F7H8</accession>
<evidence type="ECO:0000256" key="4">
    <source>
        <dbReference type="ARBA" id="ARBA00023187"/>
    </source>
</evidence>
<reference evidence="11" key="1">
    <citation type="journal article" date="2020" name="Fungal Divers.">
        <title>Resolving the Mortierellaceae phylogeny through synthesis of multi-gene phylogenetics and phylogenomics.</title>
        <authorList>
            <person name="Vandepol N."/>
            <person name="Liber J."/>
            <person name="Desiro A."/>
            <person name="Na H."/>
            <person name="Kennedy M."/>
            <person name="Barry K."/>
            <person name="Grigoriev I.V."/>
            <person name="Miller A.N."/>
            <person name="O'Donnell K."/>
            <person name="Stajich J.E."/>
            <person name="Bonito G."/>
        </authorList>
    </citation>
    <scope>NUCLEOTIDE SEQUENCE</scope>
    <source>
        <strain evidence="11">NRRL 2591</strain>
    </source>
</reference>
<gene>
    <name evidence="11" type="primary">SF3B3</name>
    <name evidence="11" type="ORF">EC957_012319</name>
</gene>
<evidence type="ECO:0000256" key="6">
    <source>
        <dbReference type="ARBA" id="ARBA00038266"/>
    </source>
</evidence>
<dbReference type="Gene3D" id="2.130.10.10">
    <property type="entry name" value="YVTN repeat-like/Quinoprotein amine dehydrogenase"/>
    <property type="match status" value="3"/>
</dbReference>
<comment type="caution">
    <text evidence="11">The sequence shown here is derived from an EMBL/GenBank/DDBJ whole genome shotgun (WGS) entry which is preliminary data.</text>
</comment>
<sequence>MYTCKWLQPTHGSRAIAPESSGHSSGKSGSPGHTSGKSMSPGHGGGESGSSRAETSRDIKRRKLAKDAKVDVGNIPSGGPKRRMPADDAKDDESTAAAQSTRNPTLTKSNFKPAQGATPCTQRLAFPTMFLYNLTLQAPNAINQAILGNFSGTRQQELIVSHVSRIELLRPDTTTGKVHSILSHDVFGVIRSLAAFRLTGASKDYIVIGSDSGRIVILEYNPAKNVFEKVHQETFGKSGCRRIVPGQYLAVDPKGRAVMIGSMEKQKLVYILNRDIAARLTIGSPLEAHKSHTIVQYCTGVDVGFENPIFACLEVDYTEADQDPTGEAYRETEKMLTYYELDLGLNHVVRKWSEAVDRRSNMLVAVPGGTDGPSGVLVCSENYITYKHIGAATLTVPIPRRKDLLENKERGLLIVSGVVHKMRNSFFLLLQSEEGDLYKVTIDYTGDTVNEIKIKYFDTVSVAAGLCILKSGFLFVASEFGNHQFYQFGKLGDDDDTPEYSSNDFITKDDGTLDVTVYFKPRPLENLLLVDELASMSPLTDAKVLNLTDEDTPQIYALCGRGPRSTMRILRHGLEVTEMAVSPLPANPTAVWTTRLTSDDLYDQYIIVSFSNATLVLSIGETVEEVTDTGFLATTPTIAVQQLGQDALLQIYPQGIRHIRANKQVTEWRAPGGRQIVRAATNSQQVVIALTGGELVYFEVDESGNLSESNVRREMSGNVTCLSIQPLPVGRRRVRFLAVGCDDNTVRILSLDASSTLEPLSMQALSAIPESLVMIDMPDQITAGSLTTLYLNIGLQNGVLLRTVLEQNTGQLSDTRTRFLGARSVKLFELNMAGNPAVLALSSRPWLSYQMQSRIHLNPLSYEALEFAASFTSEQCPEGVVAIAGNALKIFTIEKFGQVFNETPIPLTYTPRRFVVNPVHKSIAIIESDHQTYSTLEKKKKLKELGFETEEEEEELDPVVFGHSRSTPGKWASLIRIINPATAETTFTLELEQNEAAFSVAILNFAVEAGEMFLAVGTAADVTLAPKSLSSGFIHIYKFINDGMGLELVHKTPVDEVPHALLHFQGRLLAGVGKTLRIYDLGKRKLLRKCENRSLPNCIVTLHNQGGRIVIGDVQESVHYASYVAADNKLVVFADDKAPRWISCSAMIDYNTVAAGDKFGNFFVNRLPQKLSQEIDEDEAGSKSVGKGYLHGAAHKLDLMAHYHVGDILTSLAKTTFVAGGREMILYTSFMGGIGIFIPFQTKEDIDFFQTLEMHMRNEMPPLAGRDHLSYRGYHVPVKGTVDGDMCEQYNLLSGDKKRQIAEELDRTPAEIQKKIEDMRIRAI</sequence>
<evidence type="ECO:0000259" key="9">
    <source>
        <dbReference type="Pfam" id="PF10433"/>
    </source>
</evidence>
<evidence type="ECO:0000259" key="10">
    <source>
        <dbReference type="Pfam" id="PF23726"/>
    </source>
</evidence>
<dbReference type="GO" id="GO:0006397">
    <property type="term" value="P:mRNA processing"/>
    <property type="evidence" value="ECO:0007669"/>
    <property type="project" value="UniProtKB-KW"/>
</dbReference>
<dbReference type="EMBL" id="JAAAXW010000096">
    <property type="protein sequence ID" value="KAF9544178.1"/>
    <property type="molecule type" value="Genomic_DNA"/>
</dbReference>
<dbReference type="Proteomes" id="UP000723463">
    <property type="component" value="Unassembled WGS sequence"/>
</dbReference>
<comment type="similarity">
    <text evidence="6">Belongs to the RSE1 family.</text>
</comment>
<dbReference type="Pfam" id="PF23726">
    <property type="entry name" value="Beta-prop_RSE1_2nd"/>
    <property type="match status" value="1"/>
</dbReference>
<dbReference type="FunFam" id="2.130.10.10:FF:000031">
    <property type="entry name" value="Splicing factor 3b subunit 3"/>
    <property type="match status" value="1"/>
</dbReference>
<dbReference type="InterPro" id="IPR015943">
    <property type="entry name" value="WD40/YVTN_repeat-like_dom_sf"/>
</dbReference>
<feature type="compositionally biased region" description="Polar residues" evidence="7">
    <location>
        <begin position="96"/>
        <end position="112"/>
    </location>
</feature>
<protein>
    <submittedName>
        <fullName evidence="11">Splicing factor 3B subunit 3</fullName>
    </submittedName>
</protein>
<feature type="domain" description="RSE1/DDB1/CPSF1 second beta-propeller" evidence="10">
    <location>
        <begin position="577"/>
        <end position="893"/>
    </location>
</feature>
<dbReference type="GO" id="GO:0003676">
    <property type="term" value="F:nucleic acid binding"/>
    <property type="evidence" value="ECO:0007669"/>
    <property type="project" value="InterPro"/>
</dbReference>
<keyword evidence="2" id="KW-0507">mRNA processing</keyword>
<organism evidence="11 12">
    <name type="scientific">Mortierella hygrophila</name>
    <dbReference type="NCBI Taxonomy" id="979708"/>
    <lineage>
        <taxon>Eukaryota</taxon>
        <taxon>Fungi</taxon>
        <taxon>Fungi incertae sedis</taxon>
        <taxon>Mucoromycota</taxon>
        <taxon>Mortierellomycotina</taxon>
        <taxon>Mortierellomycetes</taxon>
        <taxon>Mortierellales</taxon>
        <taxon>Mortierellaceae</taxon>
        <taxon>Mortierella</taxon>
    </lineage>
</organism>
<evidence type="ECO:0000256" key="7">
    <source>
        <dbReference type="SAM" id="MobiDB-lite"/>
    </source>
</evidence>
<dbReference type="Pfam" id="PF10433">
    <property type="entry name" value="Beta-prop_RSE1_1st"/>
    <property type="match status" value="1"/>
</dbReference>
<dbReference type="GO" id="GO:0005681">
    <property type="term" value="C:spliceosomal complex"/>
    <property type="evidence" value="ECO:0007669"/>
    <property type="project" value="UniProtKB-KW"/>
</dbReference>
<dbReference type="SUPFAM" id="SSF50978">
    <property type="entry name" value="WD40 repeat-like"/>
    <property type="match status" value="1"/>
</dbReference>
<evidence type="ECO:0000256" key="1">
    <source>
        <dbReference type="ARBA" id="ARBA00004123"/>
    </source>
</evidence>
<proteinExistence type="inferred from homology"/>
<keyword evidence="5" id="KW-0539">Nucleus</keyword>
<feature type="region of interest" description="Disordered" evidence="7">
    <location>
        <begin position="1"/>
        <end position="118"/>
    </location>
</feature>
<evidence type="ECO:0000313" key="11">
    <source>
        <dbReference type="EMBL" id="KAF9544178.1"/>
    </source>
</evidence>
<dbReference type="InterPro" id="IPR050358">
    <property type="entry name" value="RSE1/DDB1/CFT1"/>
</dbReference>
<feature type="domain" description="RSE1/DDB1/CPSF1 first beta-propeller" evidence="9">
    <location>
        <begin position="141"/>
        <end position="531"/>
    </location>
</feature>
<name>A0A9P6F7H8_9FUNG</name>